<dbReference type="SUPFAM" id="SSF56059">
    <property type="entry name" value="Glutathione synthetase ATP-binding domain-like"/>
    <property type="match status" value="1"/>
</dbReference>
<dbReference type="InterPro" id="IPR040570">
    <property type="entry name" value="LAL_C2"/>
</dbReference>
<reference evidence="6" key="1">
    <citation type="submission" date="2017-12" db="EMBL/GenBank/DDBJ databases">
        <title>Sequencing the genomes of 1000 Actinobacteria strains.</title>
        <authorList>
            <person name="Klenk H.-P."/>
        </authorList>
    </citation>
    <scope>NUCLEOTIDE SEQUENCE [LARGE SCALE GENOMIC DNA]</scope>
    <source>
        <strain evidence="6">DSM 44228</strain>
    </source>
</reference>
<protein>
    <submittedName>
        <fullName evidence="6">Biotin carboxylase</fullName>
    </submittedName>
</protein>
<dbReference type="GO" id="GO:0005524">
    <property type="term" value="F:ATP binding"/>
    <property type="evidence" value="ECO:0007669"/>
    <property type="project" value="UniProtKB-UniRule"/>
</dbReference>
<evidence type="ECO:0000256" key="1">
    <source>
        <dbReference type="ARBA" id="ARBA00022598"/>
    </source>
</evidence>
<feature type="domain" description="ATP-grasp" evidence="5">
    <location>
        <begin position="115"/>
        <end position="325"/>
    </location>
</feature>
<organism evidence="6 7">
    <name type="scientific">Saccharopolyspora spinosa</name>
    <dbReference type="NCBI Taxonomy" id="60894"/>
    <lineage>
        <taxon>Bacteria</taxon>
        <taxon>Bacillati</taxon>
        <taxon>Actinomycetota</taxon>
        <taxon>Actinomycetes</taxon>
        <taxon>Pseudonocardiales</taxon>
        <taxon>Pseudonocardiaceae</taxon>
        <taxon>Saccharopolyspora</taxon>
    </lineage>
</organism>
<dbReference type="GO" id="GO:0046872">
    <property type="term" value="F:metal ion binding"/>
    <property type="evidence" value="ECO:0007669"/>
    <property type="project" value="InterPro"/>
</dbReference>
<dbReference type="Pfam" id="PF13535">
    <property type="entry name" value="ATP-grasp_4"/>
    <property type="match status" value="1"/>
</dbReference>
<dbReference type="Pfam" id="PF18603">
    <property type="entry name" value="LAL_C2"/>
    <property type="match status" value="1"/>
</dbReference>
<dbReference type="GO" id="GO:0016874">
    <property type="term" value="F:ligase activity"/>
    <property type="evidence" value="ECO:0007669"/>
    <property type="project" value="UniProtKB-KW"/>
</dbReference>
<dbReference type="InterPro" id="IPR052032">
    <property type="entry name" value="ATP-dep_AA_Ligase"/>
</dbReference>
<evidence type="ECO:0000256" key="3">
    <source>
        <dbReference type="ARBA" id="ARBA00022840"/>
    </source>
</evidence>
<evidence type="ECO:0000313" key="7">
    <source>
        <dbReference type="Proteomes" id="UP000233786"/>
    </source>
</evidence>
<accession>A0A2N3Y1F0</accession>
<name>A0A2N3Y1F0_SACSN</name>
<dbReference type="EMBL" id="PJNB01000001">
    <property type="protein sequence ID" value="PKW16737.1"/>
    <property type="molecule type" value="Genomic_DNA"/>
</dbReference>
<evidence type="ECO:0000313" key="6">
    <source>
        <dbReference type="EMBL" id="PKW16737.1"/>
    </source>
</evidence>
<evidence type="ECO:0000259" key="5">
    <source>
        <dbReference type="PROSITE" id="PS50975"/>
    </source>
</evidence>
<dbReference type="PANTHER" id="PTHR43585">
    <property type="entry name" value="FUMIPYRROLE BIOSYNTHESIS PROTEIN C"/>
    <property type="match status" value="1"/>
</dbReference>
<proteinExistence type="predicted"/>
<dbReference type="Gene3D" id="3.30.470.20">
    <property type="entry name" value="ATP-grasp fold, B domain"/>
    <property type="match status" value="1"/>
</dbReference>
<dbReference type="RefSeq" id="WP_010309718.1">
    <property type="nucleotide sequence ID" value="NZ_CP061007.1"/>
</dbReference>
<keyword evidence="1" id="KW-0436">Ligase</keyword>
<comment type="caution">
    <text evidence="6">The sequence shown here is derived from an EMBL/GenBank/DDBJ whole genome shotgun (WGS) entry which is preliminary data.</text>
</comment>
<dbReference type="Proteomes" id="UP000233786">
    <property type="component" value="Unassembled WGS sequence"/>
</dbReference>
<dbReference type="AlphaFoldDB" id="A0A2N3Y1F0"/>
<keyword evidence="7" id="KW-1185">Reference proteome</keyword>
<keyword evidence="2 4" id="KW-0547">Nucleotide-binding</keyword>
<dbReference type="STRING" id="994479.GCA_000194155_04668"/>
<evidence type="ECO:0000256" key="2">
    <source>
        <dbReference type="ARBA" id="ARBA00022741"/>
    </source>
</evidence>
<dbReference type="InterPro" id="IPR011761">
    <property type="entry name" value="ATP-grasp"/>
</dbReference>
<dbReference type="PANTHER" id="PTHR43585:SF2">
    <property type="entry name" value="ATP-GRASP ENZYME FSQD"/>
    <property type="match status" value="1"/>
</dbReference>
<dbReference type="OrthoDB" id="24041at2"/>
<sequence>MSVLLLHKSNESRRRHLERAAAYAREKRERLLVLSNNPTWEHELADVVVSVNTSDIPATVGAVRDLAASESEPIRAVAAFREHSVPAAAAVAAELGLPFVSEQAAQTVRDKYAMREALDAENIPQPGYGLARTIEEAMEQAARIGFPMVLKPLIDNDSMYVRRVDDRDELVEHFAGIQRGAWGGSASDPLYAWAVEKYEDAILLEEYLPGTEISVESMLCDGKTNVVAVHDKPLPMEGPYFADVCFTTPSRFPEDVLRRVHELTAAAHRAIGIDTGATHTAFRIQEDGTPKIVETAARLGGGPVYQSILLSTGVDMVSAVLDVASGRAPDLSAQPVPTPTGFYLFFAERAGKVSALTGVRDAERSPHVHELALFCEVGSAVDVPPRAWQPHGHVVFTADSGDELRRRFYGLASSIQIELE</sequence>
<gene>
    <name evidence="6" type="ORF">A8926_4612</name>
</gene>
<dbReference type="Gene3D" id="3.40.50.20">
    <property type="match status" value="1"/>
</dbReference>
<keyword evidence="3 4" id="KW-0067">ATP-binding</keyword>
<evidence type="ECO:0000256" key="4">
    <source>
        <dbReference type="PROSITE-ProRule" id="PRU00409"/>
    </source>
</evidence>
<dbReference type="PROSITE" id="PS50975">
    <property type="entry name" value="ATP_GRASP"/>
    <property type="match status" value="1"/>
</dbReference>